<proteinExistence type="predicted"/>
<protein>
    <submittedName>
        <fullName evidence="2">Uncharacterized protein</fullName>
    </submittedName>
</protein>
<organism evidence="2 3">
    <name type="scientific">Lepraria finkii</name>
    <dbReference type="NCBI Taxonomy" id="1340010"/>
    <lineage>
        <taxon>Eukaryota</taxon>
        <taxon>Fungi</taxon>
        <taxon>Dikarya</taxon>
        <taxon>Ascomycota</taxon>
        <taxon>Pezizomycotina</taxon>
        <taxon>Lecanoromycetes</taxon>
        <taxon>OSLEUM clade</taxon>
        <taxon>Lecanoromycetidae</taxon>
        <taxon>Lecanorales</taxon>
        <taxon>Lecanorineae</taxon>
        <taxon>Stereocaulaceae</taxon>
        <taxon>Lepraria</taxon>
    </lineage>
</organism>
<evidence type="ECO:0000313" key="2">
    <source>
        <dbReference type="EMBL" id="KAL2050708.1"/>
    </source>
</evidence>
<evidence type="ECO:0000256" key="1">
    <source>
        <dbReference type="SAM" id="MobiDB-lite"/>
    </source>
</evidence>
<keyword evidence="3" id="KW-1185">Reference proteome</keyword>
<feature type="compositionally biased region" description="Polar residues" evidence="1">
    <location>
        <begin position="117"/>
        <end position="156"/>
    </location>
</feature>
<feature type="region of interest" description="Disordered" evidence="1">
    <location>
        <begin position="115"/>
        <end position="156"/>
    </location>
</feature>
<feature type="compositionally biased region" description="Polar residues" evidence="1">
    <location>
        <begin position="55"/>
        <end position="76"/>
    </location>
</feature>
<comment type="caution">
    <text evidence="2">The sequence shown here is derived from an EMBL/GenBank/DDBJ whole genome shotgun (WGS) entry which is preliminary data.</text>
</comment>
<sequence>MIGIKSRSRKLRIDTSDDDPLSDGDDDDEFIMTTRRRQPVTNATPWAGIHHDSASEATNVRSTPQKSSRYRATTQVPDALAPLNKPVEEKTRRAVTIYLSGRPSQQPRLEKRRLTLASHNMQVETPTITLDSESNLEPQKPQDQQLLSKGSLSTPS</sequence>
<gene>
    <name evidence="2" type="ORF">ABVK25_008945</name>
</gene>
<accession>A0ABR4B4H4</accession>
<evidence type="ECO:0000313" key="3">
    <source>
        <dbReference type="Proteomes" id="UP001590951"/>
    </source>
</evidence>
<dbReference type="EMBL" id="JBHFEH010000043">
    <property type="protein sequence ID" value="KAL2050708.1"/>
    <property type="molecule type" value="Genomic_DNA"/>
</dbReference>
<feature type="compositionally biased region" description="Acidic residues" evidence="1">
    <location>
        <begin position="16"/>
        <end position="30"/>
    </location>
</feature>
<feature type="compositionally biased region" description="Basic residues" evidence="1">
    <location>
        <begin position="1"/>
        <end position="10"/>
    </location>
</feature>
<reference evidence="2 3" key="1">
    <citation type="submission" date="2024-09" db="EMBL/GenBank/DDBJ databases">
        <title>Rethinking Asexuality: The Enigmatic Case of Functional Sexual Genes in Lepraria (Stereocaulaceae).</title>
        <authorList>
            <person name="Doellman M."/>
            <person name="Sun Y."/>
            <person name="Barcenas-Pena A."/>
            <person name="Lumbsch H.T."/>
            <person name="Grewe F."/>
        </authorList>
    </citation>
    <scope>NUCLEOTIDE SEQUENCE [LARGE SCALE GENOMIC DNA]</scope>
    <source>
        <strain evidence="2 3">Grewe 0041</strain>
    </source>
</reference>
<feature type="region of interest" description="Disordered" evidence="1">
    <location>
        <begin position="1"/>
        <end position="87"/>
    </location>
</feature>
<dbReference type="Proteomes" id="UP001590951">
    <property type="component" value="Unassembled WGS sequence"/>
</dbReference>
<name>A0ABR4B4H4_9LECA</name>